<name>A0A1M7P9Q6_9FLAO</name>
<reference evidence="4" key="1">
    <citation type="submission" date="2016-11" db="EMBL/GenBank/DDBJ databases">
        <authorList>
            <person name="Varghese N."/>
            <person name="Submissions S."/>
        </authorList>
    </citation>
    <scope>NUCLEOTIDE SEQUENCE [LARGE SCALE GENOMIC DNA]</scope>
    <source>
        <strain evidence="4">CGMCC 1.2749</strain>
    </source>
</reference>
<dbReference type="SUPFAM" id="SSF55961">
    <property type="entry name" value="Bet v1-like"/>
    <property type="match status" value="1"/>
</dbReference>
<accession>A0A1M7P9Q6</accession>
<evidence type="ECO:0000313" key="3">
    <source>
        <dbReference type="EMBL" id="SHN13493.1"/>
    </source>
</evidence>
<proteinExistence type="inferred from homology"/>
<gene>
    <name evidence="3" type="ORF">SAMN05216269_1158</name>
</gene>
<feature type="domain" description="Activator of Hsp90 ATPase homologue 1/2-like C-terminal" evidence="2">
    <location>
        <begin position="2"/>
        <end position="102"/>
    </location>
</feature>
<dbReference type="InterPro" id="IPR013538">
    <property type="entry name" value="ASHA1/2-like_C"/>
</dbReference>
<dbReference type="Pfam" id="PF08327">
    <property type="entry name" value="AHSA1"/>
    <property type="match status" value="1"/>
</dbReference>
<evidence type="ECO:0000313" key="4">
    <source>
        <dbReference type="Proteomes" id="UP000184092"/>
    </source>
</evidence>
<dbReference type="InterPro" id="IPR023393">
    <property type="entry name" value="START-like_dom_sf"/>
</dbReference>
<keyword evidence="4" id="KW-1185">Reference proteome</keyword>
<protein>
    <submittedName>
        <fullName evidence="3">Activator of Hsp90 ATPase homolog 1-like protein</fullName>
    </submittedName>
</protein>
<dbReference type="Gene3D" id="3.30.530.20">
    <property type="match status" value="1"/>
</dbReference>
<organism evidence="3 4">
    <name type="scientific">Flavobacterium xinjiangense</name>
    <dbReference type="NCBI Taxonomy" id="178356"/>
    <lineage>
        <taxon>Bacteria</taxon>
        <taxon>Pseudomonadati</taxon>
        <taxon>Bacteroidota</taxon>
        <taxon>Flavobacteriia</taxon>
        <taxon>Flavobacteriales</taxon>
        <taxon>Flavobacteriaceae</taxon>
        <taxon>Flavobacterium</taxon>
    </lineage>
</organism>
<comment type="similarity">
    <text evidence="1">Belongs to the AHA1 family.</text>
</comment>
<sequence>MTNSNIIKEYLFGIETITDWKVGSEIIFQGEYEGHKYKDRGVIHENSLNKLLGYSYWSGFSGLEDKPENYSLVTYALTESNNITKLTWTHKGYASEKDTNTQTGRCTNFL</sequence>
<evidence type="ECO:0000259" key="2">
    <source>
        <dbReference type="Pfam" id="PF08327"/>
    </source>
</evidence>
<evidence type="ECO:0000256" key="1">
    <source>
        <dbReference type="ARBA" id="ARBA00006817"/>
    </source>
</evidence>
<dbReference type="Proteomes" id="UP000184092">
    <property type="component" value="Unassembled WGS sequence"/>
</dbReference>
<dbReference type="EMBL" id="FRCL01000015">
    <property type="protein sequence ID" value="SHN13493.1"/>
    <property type="molecule type" value="Genomic_DNA"/>
</dbReference>
<dbReference type="RefSeq" id="WP_084538370.1">
    <property type="nucleotide sequence ID" value="NZ_FRCL01000015.1"/>
</dbReference>
<dbReference type="AlphaFoldDB" id="A0A1M7P9Q6"/>
<dbReference type="STRING" id="178356.SAMN05216269_1158"/>